<dbReference type="GeneTree" id="ENSGT00990000213235"/>
<accession>A0A670YCU2</accession>
<dbReference type="Ensembl" id="ENSPTXT00000009150.1">
    <property type="protein sequence ID" value="ENSPTXP00000008843.1"/>
    <property type="gene ID" value="ENSPTXG00000006384.1"/>
</dbReference>
<protein>
    <submittedName>
        <fullName evidence="1">Uncharacterized protein</fullName>
    </submittedName>
</protein>
<sequence length="59" mass="6659">MHTNEKKKLTNYSGILKSDLTMSPIFTTIVKSCDQNAVAWQLDAFTMVALYRGSCVHHL</sequence>
<reference evidence="1" key="2">
    <citation type="submission" date="2025-09" db="UniProtKB">
        <authorList>
            <consortium name="Ensembl"/>
        </authorList>
    </citation>
    <scope>IDENTIFICATION</scope>
</reference>
<proteinExistence type="predicted"/>
<evidence type="ECO:0000313" key="1">
    <source>
        <dbReference type="Ensembl" id="ENSPTXP00000008843.1"/>
    </source>
</evidence>
<evidence type="ECO:0000313" key="2">
    <source>
        <dbReference type="Proteomes" id="UP000472273"/>
    </source>
</evidence>
<keyword evidence="2" id="KW-1185">Reference proteome</keyword>
<name>A0A670YCU2_PSETE</name>
<dbReference type="Proteomes" id="UP000472273">
    <property type="component" value="Unplaced"/>
</dbReference>
<organism evidence="1 2">
    <name type="scientific">Pseudonaja textilis</name>
    <name type="common">Eastern brown snake</name>
    <dbReference type="NCBI Taxonomy" id="8673"/>
    <lineage>
        <taxon>Eukaryota</taxon>
        <taxon>Metazoa</taxon>
        <taxon>Chordata</taxon>
        <taxon>Craniata</taxon>
        <taxon>Vertebrata</taxon>
        <taxon>Euteleostomi</taxon>
        <taxon>Lepidosauria</taxon>
        <taxon>Squamata</taxon>
        <taxon>Bifurcata</taxon>
        <taxon>Unidentata</taxon>
        <taxon>Episquamata</taxon>
        <taxon>Toxicofera</taxon>
        <taxon>Serpentes</taxon>
        <taxon>Colubroidea</taxon>
        <taxon>Elapidae</taxon>
        <taxon>Hydrophiinae</taxon>
        <taxon>Pseudonaja</taxon>
    </lineage>
</organism>
<reference evidence="1" key="1">
    <citation type="submission" date="2025-08" db="UniProtKB">
        <authorList>
            <consortium name="Ensembl"/>
        </authorList>
    </citation>
    <scope>IDENTIFICATION</scope>
</reference>
<dbReference type="AlphaFoldDB" id="A0A670YCU2"/>